<feature type="compositionally biased region" description="Gly residues" evidence="1">
    <location>
        <begin position="9"/>
        <end position="19"/>
    </location>
</feature>
<evidence type="ECO:0000313" key="2">
    <source>
        <dbReference type="EMBL" id="KAK0582758.1"/>
    </source>
</evidence>
<feature type="region of interest" description="Disordered" evidence="1">
    <location>
        <begin position="1"/>
        <end position="34"/>
    </location>
</feature>
<organism evidence="2 3">
    <name type="scientific">Acer saccharum</name>
    <name type="common">Sugar maple</name>
    <dbReference type="NCBI Taxonomy" id="4024"/>
    <lineage>
        <taxon>Eukaryota</taxon>
        <taxon>Viridiplantae</taxon>
        <taxon>Streptophyta</taxon>
        <taxon>Embryophyta</taxon>
        <taxon>Tracheophyta</taxon>
        <taxon>Spermatophyta</taxon>
        <taxon>Magnoliopsida</taxon>
        <taxon>eudicotyledons</taxon>
        <taxon>Gunneridae</taxon>
        <taxon>Pentapetalae</taxon>
        <taxon>rosids</taxon>
        <taxon>malvids</taxon>
        <taxon>Sapindales</taxon>
        <taxon>Sapindaceae</taxon>
        <taxon>Hippocastanoideae</taxon>
        <taxon>Acereae</taxon>
        <taxon>Acer</taxon>
    </lineage>
</organism>
<evidence type="ECO:0000256" key="1">
    <source>
        <dbReference type="SAM" id="MobiDB-lite"/>
    </source>
</evidence>
<evidence type="ECO:0000313" key="3">
    <source>
        <dbReference type="Proteomes" id="UP001168877"/>
    </source>
</evidence>
<dbReference type="Proteomes" id="UP001168877">
    <property type="component" value="Unassembled WGS sequence"/>
</dbReference>
<reference evidence="2" key="2">
    <citation type="submission" date="2023-06" db="EMBL/GenBank/DDBJ databases">
        <authorList>
            <person name="Swenson N.G."/>
            <person name="Wegrzyn J.L."/>
            <person name="Mcevoy S.L."/>
        </authorList>
    </citation>
    <scope>NUCLEOTIDE SEQUENCE</scope>
    <source>
        <strain evidence="2">NS2018</strain>
        <tissue evidence="2">Leaf</tissue>
    </source>
</reference>
<dbReference type="EMBL" id="JAUESC010000384">
    <property type="protein sequence ID" value="KAK0582758.1"/>
    <property type="molecule type" value="Genomic_DNA"/>
</dbReference>
<dbReference type="AlphaFoldDB" id="A0AA39S1D0"/>
<proteinExistence type="predicted"/>
<reference evidence="2" key="1">
    <citation type="journal article" date="2022" name="Plant J.">
        <title>Strategies of tolerance reflected in two North American maple genomes.</title>
        <authorList>
            <person name="McEvoy S.L."/>
            <person name="Sezen U.U."/>
            <person name="Trouern-Trend A."/>
            <person name="McMahon S.M."/>
            <person name="Schaberg P.G."/>
            <person name="Yang J."/>
            <person name="Wegrzyn J.L."/>
            <person name="Swenson N.G."/>
        </authorList>
    </citation>
    <scope>NUCLEOTIDE SEQUENCE</scope>
    <source>
        <strain evidence="2">NS2018</strain>
    </source>
</reference>
<accession>A0AA39S1D0</accession>
<name>A0AA39S1D0_ACESA</name>
<feature type="compositionally biased region" description="Basic and acidic residues" evidence="1">
    <location>
        <begin position="23"/>
        <end position="34"/>
    </location>
</feature>
<keyword evidence="3" id="KW-1185">Reference proteome</keyword>
<comment type="caution">
    <text evidence="2">The sequence shown here is derived from an EMBL/GenBank/DDBJ whole genome shotgun (WGS) entry which is preliminary data.</text>
</comment>
<gene>
    <name evidence="2" type="ORF">LWI29_029224</name>
</gene>
<protein>
    <submittedName>
        <fullName evidence="2">Uncharacterized protein</fullName>
    </submittedName>
</protein>
<sequence length="99" mass="10649">MFEDDGFDLGLGDGVGGDSDGFDGGRKGTSVHESEATGDNIVAWIDVVDHEFEPKASKLIRGLVDNPKRGLPIEEAVVVEQKMELGKVLDVCEERLTSC</sequence>
<dbReference type="Gene3D" id="1.20.1050.10">
    <property type="match status" value="1"/>
</dbReference>